<dbReference type="SUPFAM" id="SSF46689">
    <property type="entry name" value="Homeodomain-like"/>
    <property type="match status" value="1"/>
</dbReference>
<dbReference type="OrthoDB" id="6430772at2"/>
<protein>
    <submittedName>
        <fullName evidence="4">DNA-binding transcriptional regulator, AcrR family</fullName>
    </submittedName>
</protein>
<proteinExistence type="predicted"/>
<organism evidence="4 5">
    <name type="scientific">Ulvibacter litoralis</name>
    <dbReference type="NCBI Taxonomy" id="227084"/>
    <lineage>
        <taxon>Bacteria</taxon>
        <taxon>Pseudomonadati</taxon>
        <taxon>Bacteroidota</taxon>
        <taxon>Flavobacteriia</taxon>
        <taxon>Flavobacteriales</taxon>
        <taxon>Flavobacteriaceae</taxon>
        <taxon>Ulvibacter</taxon>
    </lineage>
</organism>
<dbReference type="AlphaFoldDB" id="A0A1G7ER41"/>
<evidence type="ECO:0000256" key="1">
    <source>
        <dbReference type="ARBA" id="ARBA00023125"/>
    </source>
</evidence>
<reference evidence="4 5" key="1">
    <citation type="submission" date="2016-10" db="EMBL/GenBank/DDBJ databases">
        <authorList>
            <person name="de Groot N.N."/>
        </authorList>
    </citation>
    <scope>NUCLEOTIDE SEQUENCE [LARGE SCALE GENOMIC DNA]</scope>
    <source>
        <strain evidence="4 5">DSM 16195</strain>
    </source>
</reference>
<dbReference type="Gene3D" id="1.10.357.10">
    <property type="entry name" value="Tetracycline Repressor, domain 2"/>
    <property type="match status" value="1"/>
</dbReference>
<dbReference type="PROSITE" id="PS50977">
    <property type="entry name" value="HTH_TETR_2"/>
    <property type="match status" value="1"/>
</dbReference>
<dbReference type="PANTHER" id="PTHR30055:SF207">
    <property type="entry name" value="HTH-TYPE TRANSCRIPTIONAL REPRESSOR FATR"/>
    <property type="match status" value="1"/>
</dbReference>
<dbReference type="PANTHER" id="PTHR30055">
    <property type="entry name" value="HTH-TYPE TRANSCRIPTIONAL REGULATOR RUTR"/>
    <property type="match status" value="1"/>
</dbReference>
<evidence type="ECO:0000256" key="2">
    <source>
        <dbReference type="PROSITE-ProRule" id="PRU00335"/>
    </source>
</evidence>
<name>A0A1G7ER41_9FLAO</name>
<gene>
    <name evidence="4" type="ORF">SAMN05421855_102102</name>
</gene>
<accession>A0A1G7ER41</accession>
<dbReference type="InterPro" id="IPR036271">
    <property type="entry name" value="Tet_transcr_reg_TetR-rel_C_sf"/>
</dbReference>
<keyword evidence="5" id="KW-1185">Reference proteome</keyword>
<dbReference type="Pfam" id="PF22604">
    <property type="entry name" value="TetR_HI_0893_C"/>
    <property type="match status" value="1"/>
</dbReference>
<dbReference type="InterPro" id="IPR050109">
    <property type="entry name" value="HTH-type_TetR-like_transc_reg"/>
</dbReference>
<dbReference type="Pfam" id="PF00440">
    <property type="entry name" value="TetR_N"/>
    <property type="match status" value="1"/>
</dbReference>
<sequence length="183" mass="20807">MNKKETILVKALELLTEKGVHNTPMSAIAKAAGTGMGTIYNYFPNKEALINDIYVSIKEQEKSVFLDFDSDAAIKPQFENYFTSIIEFFIANPTYFKFMEQLQASPIITNESRDLGQQSVVPVFQLIEKGKKDQIIKNIEIDELLMFTGGAILSYLRWYFNNLEAGKASLTNQINMVWDALKE</sequence>
<dbReference type="InterPro" id="IPR001647">
    <property type="entry name" value="HTH_TetR"/>
</dbReference>
<dbReference type="SUPFAM" id="SSF48498">
    <property type="entry name" value="Tetracyclin repressor-like, C-terminal domain"/>
    <property type="match status" value="1"/>
</dbReference>
<dbReference type="PRINTS" id="PR00455">
    <property type="entry name" value="HTHTETR"/>
</dbReference>
<dbReference type="GO" id="GO:0003700">
    <property type="term" value="F:DNA-binding transcription factor activity"/>
    <property type="evidence" value="ECO:0007669"/>
    <property type="project" value="TreeGrafter"/>
</dbReference>
<dbReference type="InterPro" id="IPR054422">
    <property type="entry name" value="TetR-like_HI_0893_C"/>
</dbReference>
<evidence type="ECO:0000313" key="4">
    <source>
        <dbReference type="EMBL" id="SDE66123.1"/>
    </source>
</evidence>
<evidence type="ECO:0000313" key="5">
    <source>
        <dbReference type="Proteomes" id="UP000199321"/>
    </source>
</evidence>
<evidence type="ECO:0000259" key="3">
    <source>
        <dbReference type="PROSITE" id="PS50977"/>
    </source>
</evidence>
<dbReference type="STRING" id="227084.SAMN05421855_102102"/>
<dbReference type="RefSeq" id="WP_093142177.1">
    <property type="nucleotide sequence ID" value="NZ_BMWO01000002.1"/>
</dbReference>
<feature type="domain" description="HTH tetR-type" evidence="3">
    <location>
        <begin position="1"/>
        <end position="61"/>
    </location>
</feature>
<keyword evidence="1 2" id="KW-0238">DNA-binding</keyword>
<dbReference type="Proteomes" id="UP000199321">
    <property type="component" value="Unassembled WGS sequence"/>
</dbReference>
<dbReference type="InterPro" id="IPR009057">
    <property type="entry name" value="Homeodomain-like_sf"/>
</dbReference>
<dbReference type="GO" id="GO:0000976">
    <property type="term" value="F:transcription cis-regulatory region binding"/>
    <property type="evidence" value="ECO:0007669"/>
    <property type="project" value="TreeGrafter"/>
</dbReference>
<dbReference type="EMBL" id="FNBA01000002">
    <property type="protein sequence ID" value="SDE66123.1"/>
    <property type="molecule type" value="Genomic_DNA"/>
</dbReference>
<feature type="DNA-binding region" description="H-T-H motif" evidence="2">
    <location>
        <begin position="24"/>
        <end position="43"/>
    </location>
</feature>